<dbReference type="Proteomes" id="UP000694427">
    <property type="component" value="Unplaced"/>
</dbReference>
<protein>
    <submittedName>
        <fullName evidence="1">Uncharacterized protein</fullName>
    </submittedName>
</protein>
<sequence>YVHYTFDSATSAFSSASSSSCYILRNLPRLQFLDLFLSSFHSNLFCFIQAVLQVFNGLLHVLLHTLQGEQLCPAPSSTPQPSCFIPATCFRLQSTLQGVYGPLQLALSVCL</sequence>
<dbReference type="Ensembl" id="ENSCCRT00010006687.1">
    <property type="protein sequence ID" value="ENSCCRP00010006193.1"/>
    <property type="gene ID" value="ENSCCRG00010002505.1"/>
</dbReference>
<keyword evidence="2" id="KW-1185">Reference proteome</keyword>
<evidence type="ECO:0000313" key="2">
    <source>
        <dbReference type="Proteomes" id="UP000694427"/>
    </source>
</evidence>
<reference evidence="1" key="1">
    <citation type="submission" date="2025-08" db="UniProtKB">
        <authorList>
            <consortium name="Ensembl"/>
        </authorList>
    </citation>
    <scope>IDENTIFICATION</scope>
</reference>
<reference evidence="1" key="2">
    <citation type="submission" date="2025-09" db="UniProtKB">
        <authorList>
            <consortium name="Ensembl"/>
        </authorList>
    </citation>
    <scope>IDENTIFICATION</scope>
</reference>
<organism evidence="1 2">
    <name type="scientific">Cyprinus carpio</name>
    <name type="common">Common carp</name>
    <dbReference type="NCBI Taxonomy" id="7962"/>
    <lineage>
        <taxon>Eukaryota</taxon>
        <taxon>Metazoa</taxon>
        <taxon>Chordata</taxon>
        <taxon>Craniata</taxon>
        <taxon>Vertebrata</taxon>
        <taxon>Euteleostomi</taxon>
        <taxon>Actinopterygii</taxon>
        <taxon>Neopterygii</taxon>
        <taxon>Teleostei</taxon>
        <taxon>Ostariophysi</taxon>
        <taxon>Cypriniformes</taxon>
        <taxon>Cyprinidae</taxon>
        <taxon>Cyprininae</taxon>
        <taxon>Cyprinus</taxon>
    </lineage>
</organism>
<dbReference type="AlphaFoldDB" id="A0A8C1GA34"/>
<accession>A0A8C1GA34</accession>
<proteinExistence type="predicted"/>
<name>A0A8C1GA34_CYPCA</name>
<evidence type="ECO:0000313" key="1">
    <source>
        <dbReference type="Ensembl" id="ENSCCRP00010006193.1"/>
    </source>
</evidence>